<dbReference type="EMBL" id="JADRCQ010000002">
    <property type="protein sequence ID" value="MBK5073711.1"/>
    <property type="molecule type" value="Genomic_DNA"/>
</dbReference>
<dbReference type="NCBIfam" id="TIGR02385">
    <property type="entry name" value="RelE_StbE"/>
    <property type="match status" value="1"/>
</dbReference>
<evidence type="ECO:0000313" key="5">
    <source>
        <dbReference type="Proteomes" id="UP000807542"/>
    </source>
</evidence>
<dbReference type="InterPro" id="IPR007712">
    <property type="entry name" value="RelE/ParE_toxin"/>
</dbReference>
<dbReference type="RefSeq" id="WP_228398481.1">
    <property type="nucleotide sequence ID" value="NZ_JADRCP010000002.1"/>
</dbReference>
<dbReference type="Proteomes" id="UP000807542">
    <property type="component" value="Unassembled WGS sequence"/>
</dbReference>
<name>A0A9D7AIA6_9GAMM</name>
<sequence>MAFYKVVLTPHAEADLEAIYDYIAEYDSTGKADYVLDQLLKAADDLTTFPEKGNIPRELQNLGIREFRQTFFKPYRIIYQVIGKQVVIFVISDGRRDMQTLLTNRLLGR</sequence>
<gene>
    <name evidence="4" type="ORF">I2492_09500</name>
    <name evidence="3" type="ORF">I2493_11885</name>
</gene>
<dbReference type="AlphaFoldDB" id="A0A9D7AIA6"/>
<evidence type="ECO:0000313" key="4">
    <source>
        <dbReference type="EMBL" id="MBK5176558.1"/>
    </source>
</evidence>
<comment type="caution">
    <text evidence="4">The sequence shown here is derived from an EMBL/GenBank/DDBJ whole genome shotgun (WGS) entry which is preliminary data.</text>
</comment>
<evidence type="ECO:0000313" key="6">
    <source>
        <dbReference type="Proteomes" id="UP001296969"/>
    </source>
</evidence>
<keyword evidence="2" id="KW-1277">Toxin-antitoxin system</keyword>
<dbReference type="SUPFAM" id="SSF143011">
    <property type="entry name" value="RelE-like"/>
    <property type="match status" value="1"/>
</dbReference>
<dbReference type="PANTHER" id="PTHR33755">
    <property type="entry name" value="TOXIN PARE1-RELATED"/>
    <property type="match status" value="1"/>
</dbReference>
<dbReference type="InterPro" id="IPR051803">
    <property type="entry name" value="TA_system_RelE-like_toxin"/>
</dbReference>
<evidence type="ECO:0000256" key="2">
    <source>
        <dbReference type="ARBA" id="ARBA00022649"/>
    </source>
</evidence>
<accession>A0A9D7AIA6</accession>
<protein>
    <submittedName>
        <fullName evidence="4">Type II toxin-antitoxin system RelE/ParE family toxin</fullName>
    </submittedName>
</protein>
<evidence type="ECO:0000313" key="3">
    <source>
        <dbReference type="EMBL" id="MBK5073711.1"/>
    </source>
</evidence>
<dbReference type="Gene3D" id="3.30.2310.20">
    <property type="entry name" value="RelE-like"/>
    <property type="match status" value="1"/>
</dbReference>
<organism evidence="4 5">
    <name type="scientific">Limnobaculum xujianqingii</name>
    <dbReference type="NCBI Taxonomy" id="2738837"/>
    <lineage>
        <taxon>Bacteria</taxon>
        <taxon>Pseudomonadati</taxon>
        <taxon>Pseudomonadota</taxon>
        <taxon>Gammaproteobacteria</taxon>
        <taxon>Enterobacterales</taxon>
        <taxon>Budviciaceae</taxon>
        <taxon>Limnobaculum</taxon>
    </lineage>
</organism>
<evidence type="ECO:0000256" key="1">
    <source>
        <dbReference type="ARBA" id="ARBA00006226"/>
    </source>
</evidence>
<proteinExistence type="inferred from homology"/>
<comment type="similarity">
    <text evidence="1">Belongs to the RelE toxin family.</text>
</comment>
<dbReference type="EMBL" id="JADRCP010000002">
    <property type="protein sequence ID" value="MBK5176558.1"/>
    <property type="molecule type" value="Genomic_DNA"/>
</dbReference>
<keyword evidence="6" id="KW-1185">Reference proteome</keyword>
<dbReference type="Pfam" id="PF05016">
    <property type="entry name" value="ParE_toxin"/>
    <property type="match status" value="1"/>
</dbReference>
<reference evidence="4 6" key="1">
    <citation type="submission" date="2020-11" db="EMBL/GenBank/DDBJ databases">
        <title>Insectihabitans protaetiae gen. nov. sp. nov. and Insectihabitans allomyrinae sp. nov., isolated from larvae of Protaetia brevitarsis seulensis and Allomyrina dichotoma, respectively.</title>
        <authorList>
            <person name="Lee S.D."/>
            <person name="Byeon Y.-S."/>
            <person name="Kim S.-M."/>
            <person name="Yang H.L."/>
            <person name="Kim I.S."/>
        </authorList>
    </citation>
    <scope>NUCLEOTIDE SEQUENCE</scope>
    <source>
        <strain evidence="4">CWB-B4</strain>
        <strain evidence="3 6">CWB-B43</strain>
    </source>
</reference>
<dbReference type="InterPro" id="IPR035093">
    <property type="entry name" value="RelE/ParE_toxin_dom_sf"/>
</dbReference>
<dbReference type="Proteomes" id="UP001296969">
    <property type="component" value="Unassembled WGS sequence"/>
</dbReference>